<name>A0A1T4PB11_9FIRM</name>
<reference evidence="7 8" key="1">
    <citation type="submission" date="2017-02" db="EMBL/GenBank/DDBJ databases">
        <authorList>
            <person name="Peterson S.W."/>
        </authorList>
    </citation>
    <scope>NUCLEOTIDE SEQUENCE [LARGE SCALE GENOMIC DNA]</scope>
    <source>
        <strain evidence="7 8">DSM 15102</strain>
    </source>
</reference>
<evidence type="ECO:0000256" key="5">
    <source>
        <dbReference type="ARBA" id="ARBA00023136"/>
    </source>
</evidence>
<feature type="transmembrane region" description="Helical" evidence="6">
    <location>
        <begin position="118"/>
        <end position="143"/>
    </location>
</feature>
<keyword evidence="5 6" id="KW-0472">Membrane</keyword>
<sequence length="389" mass="41549">MSKVKDSLIVKLILAVIVGGILGGVVNQTVMKIIMPIKYVLGQFINFCVPLIIIGFITPSITKLKSNASKMLRSVLIIAYLSSVGAAMFSMISGYLIIPGLNIDASTEGLKKLPELVFQLDIPGIMPVMTALVFSIIMGLTIIWTNSKTLQNVFEEFNHIVLKIVNKMVIPILPIFIATTFAELAYEGGITKQLPVFVSVIVLVIVGHIIWLSLLYFMGGILSKKSPIQVFKHYGPAYLTAIGTMSSAATLSVALECARKSTELDEDIVEFTLPICSNIHLCGSVLTETFFVMTVSKILYGTLPGISTMIVFILLLGIFAIGAPGVPGGTVMASLGLITGVLGFDQSGVALILTIFALQDSFGTACNITGDGAIALMMTGLYGKDKVKA</sequence>
<keyword evidence="3 6" id="KW-0812">Transmembrane</keyword>
<evidence type="ECO:0000256" key="4">
    <source>
        <dbReference type="ARBA" id="ARBA00022989"/>
    </source>
</evidence>
<feature type="transmembrane region" description="Helical" evidence="6">
    <location>
        <begin position="74"/>
        <end position="98"/>
    </location>
</feature>
<comment type="subcellular location">
    <subcellularLocation>
        <location evidence="1">Membrane</location>
        <topology evidence="1">Multi-pass membrane protein</topology>
    </subcellularLocation>
</comment>
<keyword evidence="8" id="KW-1185">Reference proteome</keyword>
<dbReference type="GO" id="GO:0005886">
    <property type="term" value="C:plasma membrane"/>
    <property type="evidence" value="ECO:0007669"/>
    <property type="project" value="TreeGrafter"/>
</dbReference>
<feature type="transmembrane region" description="Helical" evidence="6">
    <location>
        <begin position="12"/>
        <end position="34"/>
    </location>
</feature>
<dbReference type="OrthoDB" id="9768885at2"/>
<dbReference type="PRINTS" id="PR00173">
    <property type="entry name" value="EDTRNSPORT"/>
</dbReference>
<feature type="transmembrane region" description="Helical" evidence="6">
    <location>
        <begin position="335"/>
        <end position="356"/>
    </location>
</feature>
<keyword evidence="4 6" id="KW-1133">Transmembrane helix</keyword>
<dbReference type="InterPro" id="IPR036458">
    <property type="entry name" value="Na:dicarbo_symporter_sf"/>
</dbReference>
<dbReference type="InterPro" id="IPR001991">
    <property type="entry name" value="Na-dicarboxylate_symporter"/>
</dbReference>
<dbReference type="Gene3D" id="1.10.3860.10">
    <property type="entry name" value="Sodium:dicarboxylate symporter"/>
    <property type="match status" value="1"/>
</dbReference>
<evidence type="ECO:0000313" key="7">
    <source>
        <dbReference type="EMBL" id="SJZ88692.1"/>
    </source>
</evidence>
<dbReference type="EMBL" id="FUWV01000015">
    <property type="protein sequence ID" value="SJZ88692.1"/>
    <property type="molecule type" value="Genomic_DNA"/>
</dbReference>
<feature type="transmembrane region" description="Helical" evidence="6">
    <location>
        <begin position="164"/>
        <end position="182"/>
    </location>
</feature>
<feature type="transmembrane region" description="Helical" evidence="6">
    <location>
        <begin position="194"/>
        <end position="217"/>
    </location>
</feature>
<protein>
    <submittedName>
        <fullName evidence="7">Na+/H+-dicarboxylate symporter</fullName>
    </submittedName>
</protein>
<evidence type="ECO:0000256" key="3">
    <source>
        <dbReference type="ARBA" id="ARBA00022692"/>
    </source>
</evidence>
<feature type="transmembrane region" description="Helical" evidence="6">
    <location>
        <begin position="298"/>
        <end position="323"/>
    </location>
</feature>
<dbReference type="Pfam" id="PF00375">
    <property type="entry name" value="SDF"/>
    <property type="match status" value="1"/>
</dbReference>
<dbReference type="RefSeq" id="WP_087679364.1">
    <property type="nucleotide sequence ID" value="NZ_FUWV01000015.1"/>
</dbReference>
<dbReference type="SUPFAM" id="SSF118215">
    <property type="entry name" value="Proton glutamate symport protein"/>
    <property type="match status" value="1"/>
</dbReference>
<accession>A0A1T4PB11</accession>
<proteinExistence type="predicted"/>
<keyword evidence="2" id="KW-0813">Transport</keyword>
<evidence type="ECO:0000313" key="8">
    <source>
        <dbReference type="Proteomes" id="UP000196365"/>
    </source>
</evidence>
<dbReference type="PANTHER" id="PTHR42865:SF10">
    <property type="entry name" value="SODIUM:DICARBOXYLATE SYMPORTER FAMILY PROTEIN"/>
    <property type="match status" value="1"/>
</dbReference>
<dbReference type="AlphaFoldDB" id="A0A1T4PB11"/>
<evidence type="ECO:0000256" key="6">
    <source>
        <dbReference type="SAM" id="Phobius"/>
    </source>
</evidence>
<organism evidence="7 8">
    <name type="scientific">Garciella nitratireducens DSM 15102</name>
    <dbReference type="NCBI Taxonomy" id="1121911"/>
    <lineage>
        <taxon>Bacteria</taxon>
        <taxon>Bacillati</taxon>
        <taxon>Bacillota</taxon>
        <taxon>Clostridia</taxon>
        <taxon>Eubacteriales</taxon>
        <taxon>Eubacteriaceae</taxon>
        <taxon>Garciella</taxon>
    </lineage>
</organism>
<evidence type="ECO:0000256" key="1">
    <source>
        <dbReference type="ARBA" id="ARBA00004141"/>
    </source>
</evidence>
<gene>
    <name evidence="7" type="ORF">SAMN02745973_02010</name>
</gene>
<dbReference type="Proteomes" id="UP000196365">
    <property type="component" value="Unassembled WGS sequence"/>
</dbReference>
<dbReference type="GO" id="GO:0015293">
    <property type="term" value="F:symporter activity"/>
    <property type="evidence" value="ECO:0007669"/>
    <property type="project" value="InterPro"/>
</dbReference>
<dbReference type="PANTHER" id="PTHR42865">
    <property type="entry name" value="PROTON/GLUTAMATE-ASPARTATE SYMPORTER"/>
    <property type="match status" value="1"/>
</dbReference>
<evidence type="ECO:0000256" key="2">
    <source>
        <dbReference type="ARBA" id="ARBA00022448"/>
    </source>
</evidence>
<feature type="transmembrane region" description="Helical" evidence="6">
    <location>
        <begin position="40"/>
        <end position="62"/>
    </location>
</feature>